<dbReference type="Proteomes" id="UP000823775">
    <property type="component" value="Unassembled WGS sequence"/>
</dbReference>
<gene>
    <name evidence="1" type="ORF">HAX54_018017</name>
</gene>
<protein>
    <submittedName>
        <fullName evidence="1">Uncharacterized protein</fullName>
    </submittedName>
</protein>
<organism evidence="1 2">
    <name type="scientific">Datura stramonium</name>
    <name type="common">Jimsonweed</name>
    <name type="synonym">Common thornapple</name>
    <dbReference type="NCBI Taxonomy" id="4076"/>
    <lineage>
        <taxon>Eukaryota</taxon>
        <taxon>Viridiplantae</taxon>
        <taxon>Streptophyta</taxon>
        <taxon>Embryophyta</taxon>
        <taxon>Tracheophyta</taxon>
        <taxon>Spermatophyta</taxon>
        <taxon>Magnoliopsida</taxon>
        <taxon>eudicotyledons</taxon>
        <taxon>Gunneridae</taxon>
        <taxon>Pentapetalae</taxon>
        <taxon>asterids</taxon>
        <taxon>lamiids</taxon>
        <taxon>Solanales</taxon>
        <taxon>Solanaceae</taxon>
        <taxon>Solanoideae</taxon>
        <taxon>Datureae</taxon>
        <taxon>Datura</taxon>
    </lineage>
</organism>
<evidence type="ECO:0000313" key="1">
    <source>
        <dbReference type="EMBL" id="MCD9559765.1"/>
    </source>
</evidence>
<feature type="non-terminal residue" evidence="1">
    <location>
        <position position="1"/>
    </location>
</feature>
<dbReference type="EMBL" id="JACEIK010002214">
    <property type="protein sequence ID" value="MCD9559765.1"/>
    <property type="molecule type" value="Genomic_DNA"/>
</dbReference>
<name>A0ABS8UMA1_DATST</name>
<keyword evidence="2" id="KW-1185">Reference proteome</keyword>
<proteinExistence type="predicted"/>
<reference evidence="1 2" key="1">
    <citation type="journal article" date="2021" name="BMC Genomics">
        <title>Datura genome reveals duplications of psychoactive alkaloid biosynthetic genes and high mutation rate following tissue culture.</title>
        <authorList>
            <person name="Rajewski A."/>
            <person name="Carter-House D."/>
            <person name="Stajich J."/>
            <person name="Litt A."/>
        </authorList>
    </citation>
    <scope>NUCLEOTIDE SEQUENCE [LARGE SCALE GENOMIC DNA]</scope>
    <source>
        <strain evidence="1">AR-01</strain>
    </source>
</reference>
<evidence type="ECO:0000313" key="2">
    <source>
        <dbReference type="Proteomes" id="UP000823775"/>
    </source>
</evidence>
<accession>A0ABS8UMA1</accession>
<comment type="caution">
    <text evidence="1">The sequence shown here is derived from an EMBL/GenBank/DDBJ whole genome shotgun (WGS) entry which is preliminary data.</text>
</comment>
<sequence>DRANKPKGVIEYCEQIFIAYRAGNLLVLTINHRCNAQIKAPARAHTFQLFNRHFTVLDRKITGEVIPNATP</sequence>